<reference evidence="2 3" key="1">
    <citation type="submission" date="2019-08" db="EMBL/GenBank/DDBJ databases">
        <title>Whole genome of Aphis craccivora.</title>
        <authorList>
            <person name="Voronova N.V."/>
            <person name="Shulinski R.S."/>
            <person name="Bandarenka Y.V."/>
            <person name="Zhorov D.G."/>
            <person name="Warner D."/>
        </authorList>
    </citation>
    <scope>NUCLEOTIDE SEQUENCE [LARGE SCALE GENOMIC DNA]</scope>
    <source>
        <strain evidence="2">180601</strain>
        <tissue evidence="2">Whole Body</tissue>
    </source>
</reference>
<name>A0A6G0ZLB1_APHCR</name>
<keyword evidence="1" id="KW-0812">Transmembrane</keyword>
<dbReference type="EMBL" id="VUJU01000288">
    <property type="protein sequence ID" value="KAF0771490.1"/>
    <property type="molecule type" value="Genomic_DNA"/>
</dbReference>
<comment type="caution">
    <text evidence="2">The sequence shown here is derived from an EMBL/GenBank/DDBJ whole genome shotgun (WGS) entry which is preliminary data.</text>
</comment>
<organism evidence="2 3">
    <name type="scientific">Aphis craccivora</name>
    <name type="common">Cowpea aphid</name>
    <dbReference type="NCBI Taxonomy" id="307492"/>
    <lineage>
        <taxon>Eukaryota</taxon>
        <taxon>Metazoa</taxon>
        <taxon>Ecdysozoa</taxon>
        <taxon>Arthropoda</taxon>
        <taxon>Hexapoda</taxon>
        <taxon>Insecta</taxon>
        <taxon>Pterygota</taxon>
        <taxon>Neoptera</taxon>
        <taxon>Paraneoptera</taxon>
        <taxon>Hemiptera</taxon>
        <taxon>Sternorrhyncha</taxon>
        <taxon>Aphidomorpha</taxon>
        <taxon>Aphidoidea</taxon>
        <taxon>Aphididae</taxon>
        <taxon>Aphidini</taxon>
        <taxon>Aphis</taxon>
        <taxon>Aphis</taxon>
    </lineage>
</organism>
<protein>
    <submittedName>
        <fullName evidence="2">Uncharacterized protein</fullName>
    </submittedName>
</protein>
<dbReference type="Proteomes" id="UP000478052">
    <property type="component" value="Unassembled WGS sequence"/>
</dbReference>
<accession>A0A6G0ZLB1</accession>
<keyword evidence="1" id="KW-0472">Membrane</keyword>
<evidence type="ECO:0000313" key="2">
    <source>
        <dbReference type="EMBL" id="KAF0771490.1"/>
    </source>
</evidence>
<evidence type="ECO:0000256" key="1">
    <source>
        <dbReference type="SAM" id="Phobius"/>
    </source>
</evidence>
<sequence length="59" mass="6918">MLVSKINNNDEVNINLRKNPIQQVNEFCCIGIIDISYLELCIVYILYDVLRDMNNNAER</sequence>
<feature type="transmembrane region" description="Helical" evidence="1">
    <location>
        <begin position="27"/>
        <end position="47"/>
    </location>
</feature>
<keyword evidence="3" id="KW-1185">Reference proteome</keyword>
<evidence type="ECO:0000313" key="3">
    <source>
        <dbReference type="Proteomes" id="UP000478052"/>
    </source>
</evidence>
<proteinExistence type="predicted"/>
<dbReference type="AlphaFoldDB" id="A0A6G0ZLB1"/>
<keyword evidence="1" id="KW-1133">Transmembrane helix</keyword>
<gene>
    <name evidence="2" type="ORF">FWK35_00016831</name>
</gene>